<dbReference type="SUPFAM" id="SSF53649">
    <property type="entry name" value="Alkaline phosphatase-like"/>
    <property type="match status" value="1"/>
</dbReference>
<dbReference type="Proteomes" id="UP000514462">
    <property type="component" value="Plasmid pRHBSTW-00938_2"/>
</dbReference>
<dbReference type="InterPro" id="IPR017850">
    <property type="entry name" value="Alkaline_phosphatase_core_sf"/>
</dbReference>
<evidence type="ECO:0000256" key="1">
    <source>
        <dbReference type="ARBA" id="ARBA00008779"/>
    </source>
</evidence>
<organism evidence="3 4">
    <name type="scientific">Klebsiella aerogenes</name>
    <name type="common">Enterobacter aerogenes</name>
    <dbReference type="NCBI Taxonomy" id="548"/>
    <lineage>
        <taxon>Bacteria</taxon>
        <taxon>Pseudomonadati</taxon>
        <taxon>Pseudomonadota</taxon>
        <taxon>Gammaproteobacteria</taxon>
        <taxon>Enterobacterales</taxon>
        <taxon>Enterobacteriaceae</taxon>
        <taxon>Klebsiella/Raoultella group</taxon>
        <taxon>Klebsiella</taxon>
    </lineage>
</organism>
<keyword evidence="3" id="KW-0614">Plasmid</keyword>
<dbReference type="GO" id="GO:0004065">
    <property type="term" value="F:arylsulfatase activity"/>
    <property type="evidence" value="ECO:0007669"/>
    <property type="project" value="TreeGrafter"/>
</dbReference>
<feature type="domain" description="Sulfatase N-terminal" evidence="2">
    <location>
        <begin position="4"/>
        <end position="338"/>
    </location>
</feature>
<comment type="similarity">
    <text evidence="1">Belongs to the sulfatase family.</text>
</comment>
<reference evidence="4" key="1">
    <citation type="submission" date="2020-06" db="EMBL/GenBank/DDBJ databases">
        <title>REHAB project genomes.</title>
        <authorList>
            <person name="Shaw L.P."/>
        </authorList>
    </citation>
    <scope>NUCLEOTIDE SEQUENCE [LARGE SCALE GENOMIC DNA]</scope>
    <source>
        <strain evidence="4">RHBSTW-00938</strain>
        <plasmid evidence="4">prhbstw-00938_2</plasmid>
    </source>
</reference>
<dbReference type="InterPro" id="IPR050738">
    <property type="entry name" value="Sulfatase"/>
</dbReference>
<evidence type="ECO:0000259" key="2">
    <source>
        <dbReference type="Pfam" id="PF00884"/>
    </source>
</evidence>
<dbReference type="PANTHER" id="PTHR42693:SF33">
    <property type="entry name" value="ARYLSULFATASE"/>
    <property type="match status" value="1"/>
</dbReference>
<dbReference type="EMBL" id="CP055905">
    <property type="protein sequence ID" value="QMR43173.1"/>
    <property type="molecule type" value="Genomic_DNA"/>
</dbReference>
<dbReference type="Gene3D" id="3.40.720.10">
    <property type="entry name" value="Alkaline Phosphatase, subunit A"/>
    <property type="match status" value="1"/>
</dbReference>
<evidence type="ECO:0000313" key="4">
    <source>
        <dbReference type="Proteomes" id="UP000514462"/>
    </source>
</evidence>
<dbReference type="PANTHER" id="PTHR42693">
    <property type="entry name" value="ARYLSULFATASE FAMILY MEMBER"/>
    <property type="match status" value="1"/>
</dbReference>
<evidence type="ECO:0000313" key="3">
    <source>
        <dbReference type="EMBL" id="QMR43173.1"/>
    </source>
</evidence>
<dbReference type="Pfam" id="PF00884">
    <property type="entry name" value="Sulfatase"/>
    <property type="match status" value="1"/>
</dbReference>
<gene>
    <name evidence="3" type="ORF">HV331_27300</name>
</gene>
<dbReference type="AlphaFoldDB" id="A0AAP9R256"/>
<name>A0AAP9R256_KLEAE</name>
<accession>A0AAP9R256</accession>
<protein>
    <submittedName>
        <fullName evidence="3">Sulfatase</fullName>
    </submittedName>
</protein>
<geneLocation type="plasmid" evidence="4">
    <name>prhbstw-00938_2</name>
</geneLocation>
<dbReference type="CDD" id="cd16148">
    <property type="entry name" value="sulfatase_like"/>
    <property type="match status" value="1"/>
</dbReference>
<dbReference type="RefSeq" id="WP_182015550.1">
    <property type="nucleotide sequence ID" value="NZ_CP055905.1"/>
</dbReference>
<proteinExistence type="inferred from homology"/>
<dbReference type="InterPro" id="IPR000917">
    <property type="entry name" value="Sulfatase_N"/>
</dbReference>
<sequence length="587" mass="67726">MKAVVLMFDTLTRNKLPNYNPDISGMPNFRRLGEHTVRFDNFYVGSMPCMPARRDLHTGRLNFLHRSWGPLEPFDDSVFEILKKNGVYSHLITDHQHYWEDGGATYHNRYSSYEFIRGQEGDLWKAKLGFRGEEHLDSWKKAEPLRRNMIRHDQINRSYMVDEQDFPQARCYQAGLEFLAENHTEDNWLLQIESFDPHEPFFVPDRFKRMVDPDLITNTDDWPEYSSTERINNPDKVASGQKHYQALMMMCDEYLGKVLDFFDAHNMWQDTLLIVNTDHGFLFGEKEWSGKSVMPVYNEIAHVPFFLWDPRSGRANESHDALAQMHDVAVTLLDAFGVEKTPQMTGHSLLSVLANNHANKDEAIFGYFGAHVSITDGRYVYMRASQSPENTPLYEYTLMPTRMRRFFNDAELRYATLSSGFAFTRHVPVLKIPGSAGFYSSYAHGSLLFDLEQDEHQEHPLYDPVLEATFIRKLSLALSAAEAPADEWLRLGIPTDLALITGDWVVEERRQRAAFLEQLLGPLHTLKMHPDTRTLLLEITACPGGKDLIYALARQCNGDTLSRQDVVRCYEHGDFDNVLAALFNKPY</sequence>